<evidence type="ECO:0000256" key="5">
    <source>
        <dbReference type="ARBA" id="ARBA00022989"/>
    </source>
</evidence>
<organism evidence="8 9">
    <name type="scientific">Candidatus Wallbacteria bacterium HGW-Wallbacteria-1</name>
    <dbReference type="NCBI Taxonomy" id="2013854"/>
    <lineage>
        <taxon>Bacteria</taxon>
        <taxon>Candidatus Walliibacteriota</taxon>
    </lineage>
</organism>
<comment type="similarity">
    <text evidence="2">Belongs to the UPF0719 family.</text>
</comment>
<evidence type="ECO:0000256" key="2">
    <source>
        <dbReference type="ARBA" id="ARBA00005779"/>
    </source>
</evidence>
<proteinExistence type="inferred from homology"/>
<evidence type="ECO:0000256" key="3">
    <source>
        <dbReference type="ARBA" id="ARBA00022475"/>
    </source>
</evidence>
<keyword evidence="4 7" id="KW-0812">Transmembrane</keyword>
<comment type="caution">
    <text evidence="8">The sequence shown here is derived from an EMBL/GenBank/DDBJ whole genome shotgun (WGS) entry which is preliminary data.</text>
</comment>
<protein>
    <recommendedName>
        <fullName evidence="10">DUF350 domain-containing protein</fullName>
    </recommendedName>
</protein>
<accession>A0A2N1PVG7</accession>
<keyword evidence="5 7" id="KW-1133">Transmembrane helix</keyword>
<comment type="subcellular location">
    <subcellularLocation>
        <location evidence="1">Cell membrane</location>
        <topology evidence="1">Multi-pass membrane protein</topology>
    </subcellularLocation>
</comment>
<name>A0A2N1PVG7_9BACT</name>
<dbReference type="InterPro" id="IPR007140">
    <property type="entry name" value="DUF350"/>
</dbReference>
<evidence type="ECO:0000256" key="6">
    <source>
        <dbReference type="ARBA" id="ARBA00023136"/>
    </source>
</evidence>
<evidence type="ECO:0000256" key="1">
    <source>
        <dbReference type="ARBA" id="ARBA00004651"/>
    </source>
</evidence>
<evidence type="ECO:0000313" key="8">
    <source>
        <dbReference type="EMBL" id="PKK92292.1"/>
    </source>
</evidence>
<evidence type="ECO:0000256" key="7">
    <source>
        <dbReference type="SAM" id="Phobius"/>
    </source>
</evidence>
<evidence type="ECO:0000313" key="9">
    <source>
        <dbReference type="Proteomes" id="UP000233256"/>
    </source>
</evidence>
<feature type="transmembrane region" description="Helical" evidence="7">
    <location>
        <begin position="54"/>
        <end position="76"/>
    </location>
</feature>
<gene>
    <name evidence="8" type="ORF">CVV64_02440</name>
</gene>
<evidence type="ECO:0000256" key="4">
    <source>
        <dbReference type="ARBA" id="ARBA00022692"/>
    </source>
</evidence>
<dbReference type="Proteomes" id="UP000233256">
    <property type="component" value="Unassembled WGS sequence"/>
</dbReference>
<keyword evidence="6 7" id="KW-0472">Membrane</keyword>
<dbReference type="EMBL" id="PGXC01000001">
    <property type="protein sequence ID" value="PKK92292.1"/>
    <property type="molecule type" value="Genomic_DNA"/>
</dbReference>
<dbReference type="Pfam" id="PF03994">
    <property type="entry name" value="DUF350"/>
    <property type="match status" value="1"/>
</dbReference>
<reference evidence="8 9" key="1">
    <citation type="journal article" date="2017" name="ISME J.">
        <title>Potential for microbial H2 and metal transformations associated with novel bacteria and archaea in deep terrestrial subsurface sediments.</title>
        <authorList>
            <person name="Hernsdorf A.W."/>
            <person name="Amano Y."/>
            <person name="Miyakawa K."/>
            <person name="Ise K."/>
            <person name="Suzuki Y."/>
            <person name="Anantharaman K."/>
            <person name="Probst A."/>
            <person name="Burstein D."/>
            <person name="Thomas B.C."/>
            <person name="Banfield J.F."/>
        </authorList>
    </citation>
    <scope>NUCLEOTIDE SEQUENCE [LARGE SCALE GENOMIC DNA]</scope>
    <source>
        <strain evidence="8">HGW-Wallbacteria-1</strain>
    </source>
</reference>
<feature type="transmembrane region" description="Helical" evidence="7">
    <location>
        <begin position="12"/>
        <end position="34"/>
    </location>
</feature>
<sequence>MDPVTKQQIIEAVLTIAWALVGALSMGISLGLLIKFFDWMTPVNEWNQIKNGNIAMGLVLGSVIMAFGLVIACTLVPTKFEIVVKMTSEAVSAAAAVIPK</sequence>
<dbReference type="AlphaFoldDB" id="A0A2N1PVG7"/>
<evidence type="ECO:0008006" key="10">
    <source>
        <dbReference type="Google" id="ProtNLM"/>
    </source>
</evidence>
<dbReference type="GO" id="GO:0005886">
    <property type="term" value="C:plasma membrane"/>
    <property type="evidence" value="ECO:0007669"/>
    <property type="project" value="UniProtKB-SubCell"/>
</dbReference>
<keyword evidence="3" id="KW-1003">Cell membrane</keyword>